<dbReference type="EMBL" id="AP022598">
    <property type="protein sequence ID" value="BBY77116.1"/>
    <property type="molecule type" value="Genomic_DNA"/>
</dbReference>
<sequence>MFAGFRRELAHEAGAVLSNVKRTNYVGRSVFWQNAAQPPSNGLDTLADTLSAKPAASGSLPSGKQLVVQSIVGLHDIVGGPVLAFGRAGECAALEL</sequence>
<name>A0A7I7U9V1_MYCPF</name>
<dbReference type="Proteomes" id="UP000466554">
    <property type="component" value="Chromosome"/>
</dbReference>
<organism evidence="1 2">
    <name type="scientific">Mycolicibacterium parafortuitum</name>
    <name type="common">Mycobacterium parafortuitum</name>
    <dbReference type="NCBI Taxonomy" id="39692"/>
    <lineage>
        <taxon>Bacteria</taxon>
        <taxon>Bacillati</taxon>
        <taxon>Actinomycetota</taxon>
        <taxon>Actinomycetes</taxon>
        <taxon>Mycobacteriales</taxon>
        <taxon>Mycobacteriaceae</taxon>
        <taxon>Mycolicibacterium</taxon>
    </lineage>
</organism>
<evidence type="ECO:0000313" key="2">
    <source>
        <dbReference type="Proteomes" id="UP000466554"/>
    </source>
</evidence>
<reference evidence="1 2" key="1">
    <citation type="journal article" date="2019" name="Emerg. Microbes Infect.">
        <title>Comprehensive subspecies identification of 175 nontuberculous mycobacteria species based on 7547 genomic profiles.</title>
        <authorList>
            <person name="Matsumoto Y."/>
            <person name="Kinjo T."/>
            <person name="Motooka D."/>
            <person name="Nabeya D."/>
            <person name="Jung N."/>
            <person name="Uechi K."/>
            <person name="Horii T."/>
            <person name="Iida T."/>
            <person name="Fujita J."/>
            <person name="Nakamura S."/>
        </authorList>
    </citation>
    <scope>NUCLEOTIDE SEQUENCE [LARGE SCALE GENOMIC DNA]</scope>
    <source>
        <strain evidence="1 2">JCM 6367</strain>
    </source>
</reference>
<proteinExistence type="predicted"/>
<protein>
    <submittedName>
        <fullName evidence="1">Uncharacterized protein</fullName>
    </submittedName>
</protein>
<accession>A0A7I7U9V1</accession>
<evidence type="ECO:0000313" key="1">
    <source>
        <dbReference type="EMBL" id="BBY77116.1"/>
    </source>
</evidence>
<gene>
    <name evidence="1" type="ORF">MPRF_40150</name>
</gene>
<dbReference type="AlphaFoldDB" id="A0A7I7U9V1"/>